<keyword evidence="2" id="KW-1185">Reference proteome</keyword>
<sequence length="94" mass="10086">MQYQIVVPPMMAQVSPSPTINPFAPLTRQENPICGYISANVSRPVSCEIPNRCASSSSYHGCCTATTACFFPSSCIESTTCNEACNSNSAILTW</sequence>
<organism evidence="1 2">
    <name type="scientific">Cladonia borealis</name>
    <dbReference type="NCBI Taxonomy" id="184061"/>
    <lineage>
        <taxon>Eukaryota</taxon>
        <taxon>Fungi</taxon>
        <taxon>Dikarya</taxon>
        <taxon>Ascomycota</taxon>
        <taxon>Pezizomycotina</taxon>
        <taxon>Lecanoromycetes</taxon>
        <taxon>OSLEUM clade</taxon>
        <taxon>Lecanoromycetidae</taxon>
        <taxon>Lecanorales</taxon>
        <taxon>Lecanorineae</taxon>
        <taxon>Cladoniaceae</taxon>
        <taxon>Cladonia</taxon>
    </lineage>
</organism>
<reference evidence="1" key="1">
    <citation type="submission" date="2023-03" db="EMBL/GenBank/DDBJ databases">
        <title>Complete genome of Cladonia borealis.</title>
        <authorList>
            <person name="Park H."/>
        </authorList>
    </citation>
    <scope>NUCLEOTIDE SEQUENCE</scope>
    <source>
        <strain evidence="1">ANT050790</strain>
    </source>
</reference>
<dbReference type="Proteomes" id="UP001166286">
    <property type="component" value="Unassembled WGS sequence"/>
</dbReference>
<gene>
    <name evidence="1" type="ORF">JMJ35_004386</name>
</gene>
<comment type="caution">
    <text evidence="1">The sequence shown here is derived from an EMBL/GenBank/DDBJ whole genome shotgun (WGS) entry which is preliminary data.</text>
</comment>
<dbReference type="AlphaFoldDB" id="A0AA39R243"/>
<evidence type="ECO:0000313" key="1">
    <source>
        <dbReference type="EMBL" id="KAK0513400.1"/>
    </source>
</evidence>
<dbReference type="EMBL" id="JAFEKC020000008">
    <property type="protein sequence ID" value="KAK0513400.1"/>
    <property type="molecule type" value="Genomic_DNA"/>
</dbReference>
<accession>A0AA39R243</accession>
<proteinExistence type="predicted"/>
<protein>
    <submittedName>
        <fullName evidence="1">Uncharacterized protein</fullName>
    </submittedName>
</protein>
<name>A0AA39R243_9LECA</name>
<evidence type="ECO:0000313" key="2">
    <source>
        <dbReference type="Proteomes" id="UP001166286"/>
    </source>
</evidence>